<name>A0AAV8GTI4_9POAL</name>
<dbReference type="SUPFAM" id="SSF52540">
    <property type="entry name" value="P-loop containing nucleoside triphosphate hydrolases"/>
    <property type="match status" value="1"/>
</dbReference>
<dbReference type="GO" id="GO:0005524">
    <property type="term" value="F:ATP binding"/>
    <property type="evidence" value="ECO:0007669"/>
    <property type="project" value="InterPro"/>
</dbReference>
<gene>
    <name evidence="10" type="ORF">LUZ62_021536</name>
</gene>
<feature type="transmembrane region" description="Helical" evidence="7">
    <location>
        <begin position="304"/>
        <end position="323"/>
    </location>
</feature>
<dbReference type="GO" id="GO:0140359">
    <property type="term" value="F:ABC-type transporter activity"/>
    <property type="evidence" value="ECO:0007669"/>
    <property type="project" value="InterPro"/>
</dbReference>
<evidence type="ECO:0000259" key="9">
    <source>
        <dbReference type="Pfam" id="PF01061"/>
    </source>
</evidence>
<feature type="domain" description="ABC-2 type transporter transmembrane" evidence="9">
    <location>
        <begin position="226"/>
        <end position="358"/>
    </location>
</feature>
<keyword evidence="3" id="KW-0813">Transport</keyword>
<dbReference type="Gene3D" id="3.40.50.300">
    <property type="entry name" value="P-loop containing nucleotide triphosphate hydrolases"/>
    <property type="match status" value="1"/>
</dbReference>
<dbReference type="GO" id="GO:0016020">
    <property type="term" value="C:membrane"/>
    <property type="evidence" value="ECO:0007669"/>
    <property type="project" value="UniProtKB-SubCell"/>
</dbReference>
<evidence type="ECO:0000256" key="5">
    <source>
        <dbReference type="ARBA" id="ARBA00022989"/>
    </source>
</evidence>
<proteinExistence type="inferred from homology"/>
<feature type="transmembrane region" description="Helical" evidence="7">
    <location>
        <begin position="276"/>
        <end position="298"/>
    </location>
</feature>
<sequence>MASTQAYVTQDDVLMATLTVKETIYYSAQLQLPNSLSQYEKRARAEETMRAMGLDGVKDMRIGSGSTKGISGGQRRRVSICLEILTHPQLLFLDEPTSGLDSAASYHVMSRISSLACEKGMTVVGAIHQPSSEDGGGDEGGDVEAITSAEKAISILVSAYKSSDYSHKVTQSIADICIMYEKEHEVGNKCRRPSFISQLLVLTKRSFANMHRDLAYYWFRIGIYTIVGERLNGHYNVSVFVISNTLSSIPFLAVISLIPGALAYYLAGLQSGVSHFIFFILCLFESLIIVESLMMIVASIVPDYLMGIIAGAGIQGIMLLNCGFFQPANLLPKPFFKYLLHYIAFHTYAYQAFLKNEFLGLSLPSGIDERSPGISGYRLLRDVWSIDMSQSKWVDLGFLFAIFVIYRMLFLVIVKIRDKVKPVNKIRFYYKAHST</sequence>
<evidence type="ECO:0000259" key="8">
    <source>
        <dbReference type="Pfam" id="PF00005"/>
    </source>
</evidence>
<evidence type="ECO:0000313" key="11">
    <source>
        <dbReference type="Proteomes" id="UP001140206"/>
    </source>
</evidence>
<evidence type="ECO:0000256" key="6">
    <source>
        <dbReference type="ARBA" id="ARBA00023136"/>
    </source>
</evidence>
<evidence type="ECO:0000313" key="10">
    <source>
        <dbReference type="EMBL" id="KAJ4808970.1"/>
    </source>
</evidence>
<dbReference type="Proteomes" id="UP001140206">
    <property type="component" value="Chromosome 1"/>
</dbReference>
<evidence type="ECO:0000256" key="4">
    <source>
        <dbReference type="ARBA" id="ARBA00022692"/>
    </source>
</evidence>
<dbReference type="EMBL" id="JAMFTS010000001">
    <property type="protein sequence ID" value="KAJ4808970.1"/>
    <property type="molecule type" value="Genomic_DNA"/>
</dbReference>
<dbReference type="InterPro" id="IPR052215">
    <property type="entry name" value="Plant_ABCG"/>
</dbReference>
<accession>A0AAV8GTI4</accession>
<dbReference type="Pfam" id="PF00005">
    <property type="entry name" value="ABC_tran"/>
    <property type="match status" value="1"/>
</dbReference>
<dbReference type="AlphaFoldDB" id="A0AAV8GTI4"/>
<dbReference type="InterPro" id="IPR003439">
    <property type="entry name" value="ABC_transporter-like_ATP-bd"/>
</dbReference>
<dbReference type="PANTHER" id="PTHR48042">
    <property type="entry name" value="ABC TRANSPORTER G FAMILY MEMBER 11"/>
    <property type="match status" value="1"/>
</dbReference>
<evidence type="ECO:0000256" key="1">
    <source>
        <dbReference type="ARBA" id="ARBA00004141"/>
    </source>
</evidence>
<dbReference type="PANTHER" id="PTHR48042:SF19">
    <property type="entry name" value="OS09G0472100 PROTEIN"/>
    <property type="match status" value="1"/>
</dbReference>
<comment type="subcellular location">
    <subcellularLocation>
        <location evidence="1">Membrane</location>
        <topology evidence="1">Multi-pass membrane protein</topology>
    </subcellularLocation>
</comment>
<evidence type="ECO:0000256" key="3">
    <source>
        <dbReference type="ARBA" id="ARBA00022448"/>
    </source>
</evidence>
<feature type="transmembrane region" description="Helical" evidence="7">
    <location>
        <begin position="249"/>
        <end position="269"/>
    </location>
</feature>
<protein>
    <submittedName>
        <fullName evidence="10">ABC transporter G family member 2</fullName>
    </submittedName>
</protein>
<feature type="transmembrane region" description="Helical" evidence="7">
    <location>
        <begin position="335"/>
        <end position="353"/>
    </location>
</feature>
<organism evidence="10 11">
    <name type="scientific">Rhynchospora pubera</name>
    <dbReference type="NCBI Taxonomy" id="906938"/>
    <lineage>
        <taxon>Eukaryota</taxon>
        <taxon>Viridiplantae</taxon>
        <taxon>Streptophyta</taxon>
        <taxon>Embryophyta</taxon>
        <taxon>Tracheophyta</taxon>
        <taxon>Spermatophyta</taxon>
        <taxon>Magnoliopsida</taxon>
        <taxon>Liliopsida</taxon>
        <taxon>Poales</taxon>
        <taxon>Cyperaceae</taxon>
        <taxon>Cyperoideae</taxon>
        <taxon>Rhynchosporeae</taxon>
        <taxon>Rhynchospora</taxon>
    </lineage>
</organism>
<comment type="caution">
    <text evidence="10">The sequence shown here is derived from an EMBL/GenBank/DDBJ whole genome shotgun (WGS) entry which is preliminary data.</text>
</comment>
<feature type="transmembrane region" description="Helical" evidence="7">
    <location>
        <begin position="396"/>
        <end position="416"/>
    </location>
</feature>
<evidence type="ECO:0000256" key="7">
    <source>
        <dbReference type="SAM" id="Phobius"/>
    </source>
</evidence>
<evidence type="ECO:0000256" key="2">
    <source>
        <dbReference type="ARBA" id="ARBA00005814"/>
    </source>
</evidence>
<reference evidence="10" key="1">
    <citation type="submission" date="2022-08" db="EMBL/GenBank/DDBJ databases">
        <authorList>
            <person name="Marques A."/>
        </authorList>
    </citation>
    <scope>NUCLEOTIDE SEQUENCE</scope>
    <source>
        <strain evidence="10">RhyPub2mFocal</strain>
        <tissue evidence="10">Leaves</tissue>
    </source>
</reference>
<feature type="domain" description="ABC transporter" evidence="8">
    <location>
        <begin position="6"/>
        <end position="98"/>
    </location>
</feature>
<keyword evidence="11" id="KW-1185">Reference proteome</keyword>
<dbReference type="InterPro" id="IPR013525">
    <property type="entry name" value="ABC2_TM"/>
</dbReference>
<keyword evidence="6 7" id="KW-0472">Membrane</keyword>
<dbReference type="Pfam" id="PF01061">
    <property type="entry name" value="ABC2_membrane"/>
    <property type="match status" value="1"/>
</dbReference>
<keyword evidence="4 7" id="KW-0812">Transmembrane</keyword>
<dbReference type="InterPro" id="IPR027417">
    <property type="entry name" value="P-loop_NTPase"/>
</dbReference>
<comment type="similarity">
    <text evidence="2">Belongs to the ABC transporter superfamily. ABCG family. Eye pigment precursor importer (TC 3.A.1.204) subfamily.</text>
</comment>
<keyword evidence="5 7" id="KW-1133">Transmembrane helix</keyword>
<dbReference type="GO" id="GO:0016887">
    <property type="term" value="F:ATP hydrolysis activity"/>
    <property type="evidence" value="ECO:0007669"/>
    <property type="project" value="InterPro"/>
</dbReference>